<dbReference type="AlphaFoldDB" id="A0A6A6XQZ0"/>
<organism evidence="1 2">
    <name type="scientific">Melanomma pulvis-pyrius CBS 109.77</name>
    <dbReference type="NCBI Taxonomy" id="1314802"/>
    <lineage>
        <taxon>Eukaryota</taxon>
        <taxon>Fungi</taxon>
        <taxon>Dikarya</taxon>
        <taxon>Ascomycota</taxon>
        <taxon>Pezizomycotina</taxon>
        <taxon>Dothideomycetes</taxon>
        <taxon>Pleosporomycetidae</taxon>
        <taxon>Pleosporales</taxon>
        <taxon>Melanommataceae</taxon>
        <taxon>Melanomma</taxon>
    </lineage>
</organism>
<evidence type="ECO:0008006" key="3">
    <source>
        <dbReference type="Google" id="ProtNLM"/>
    </source>
</evidence>
<name>A0A6A6XQZ0_9PLEO</name>
<sequence length="340" mass="39254">MSCTRYDPVANVSKDEDFPVIVEQILRDLTLFPKLEGLTVEFPWDSKEVDQGFLDLHEVVVAEKQKAWRELMARSYAAIGHAADPQRPSLKSLEIRNIVATEVTTWASARFRKFLAQLQSFSLSIRGIKYFEDCLQYWSPWNFPVDNYEWFIPRLDHYFFNHLLNVESFSFTAAESRFPGLEGPCYISFPLNANQMPKLKRLELGYIFIAPELSDFLNSHAKTMEMIRLENCFSAVGERGGATNAISWAQLFTTFIEAGPTKLKEFEVLNVEFSFEDDHWNGDNIITARELRGTPAFSHAFVNTRYGLMVEDKEEDLKSFFRGENQMAFDRLLTLIESNV</sequence>
<evidence type="ECO:0000313" key="1">
    <source>
        <dbReference type="EMBL" id="KAF2798769.1"/>
    </source>
</evidence>
<dbReference type="Proteomes" id="UP000799757">
    <property type="component" value="Unassembled WGS sequence"/>
</dbReference>
<evidence type="ECO:0000313" key="2">
    <source>
        <dbReference type="Proteomes" id="UP000799757"/>
    </source>
</evidence>
<accession>A0A6A6XQZ0</accession>
<keyword evidence="2" id="KW-1185">Reference proteome</keyword>
<proteinExistence type="predicted"/>
<dbReference type="EMBL" id="MU001777">
    <property type="protein sequence ID" value="KAF2798769.1"/>
    <property type="molecule type" value="Genomic_DNA"/>
</dbReference>
<reference evidence="1" key="1">
    <citation type="journal article" date="2020" name="Stud. Mycol.">
        <title>101 Dothideomycetes genomes: a test case for predicting lifestyles and emergence of pathogens.</title>
        <authorList>
            <person name="Haridas S."/>
            <person name="Albert R."/>
            <person name="Binder M."/>
            <person name="Bloem J."/>
            <person name="Labutti K."/>
            <person name="Salamov A."/>
            <person name="Andreopoulos B."/>
            <person name="Baker S."/>
            <person name="Barry K."/>
            <person name="Bills G."/>
            <person name="Bluhm B."/>
            <person name="Cannon C."/>
            <person name="Castanera R."/>
            <person name="Culley D."/>
            <person name="Daum C."/>
            <person name="Ezra D."/>
            <person name="Gonzalez J."/>
            <person name="Henrissat B."/>
            <person name="Kuo A."/>
            <person name="Liang C."/>
            <person name="Lipzen A."/>
            <person name="Lutzoni F."/>
            <person name="Magnuson J."/>
            <person name="Mondo S."/>
            <person name="Nolan M."/>
            <person name="Ohm R."/>
            <person name="Pangilinan J."/>
            <person name="Park H.-J."/>
            <person name="Ramirez L."/>
            <person name="Alfaro M."/>
            <person name="Sun H."/>
            <person name="Tritt A."/>
            <person name="Yoshinaga Y."/>
            <person name="Zwiers L.-H."/>
            <person name="Turgeon B."/>
            <person name="Goodwin S."/>
            <person name="Spatafora J."/>
            <person name="Crous P."/>
            <person name="Grigoriev I."/>
        </authorList>
    </citation>
    <scope>NUCLEOTIDE SEQUENCE</scope>
    <source>
        <strain evidence="1">CBS 109.77</strain>
    </source>
</reference>
<dbReference type="OrthoDB" id="5410873at2759"/>
<protein>
    <recommendedName>
        <fullName evidence="3">F-box domain-containing protein</fullName>
    </recommendedName>
</protein>
<gene>
    <name evidence="1" type="ORF">K505DRAFT_321662</name>
</gene>